<proteinExistence type="predicted"/>
<comment type="caution">
    <text evidence="2">The sequence shown here is derived from an EMBL/GenBank/DDBJ whole genome shotgun (WGS) entry which is preliminary data.</text>
</comment>
<dbReference type="EMBL" id="BKCJ010003900">
    <property type="protein sequence ID" value="GEU57835.1"/>
    <property type="molecule type" value="Genomic_DNA"/>
</dbReference>
<sequence>MKFVCSKENDEVMFIKIIWDNDEPQNRSLNEGEGATTEGQAVECFNIFPTKDELTYYKYLMSIPIPSIFQGTPSLQKDTPLTLRYHATLGIIQQLQVVVNELYKRFGEQRSASFMVARILIREEVYVLMSRLNLIMSDNVLFVIPEMEPRTWTTPRAIIRDHGTHFCNDKFAKVMSKYGVTYRLANAYHPQTSEHVEVSNRGLKHILERTIEENHASWSEKLDDAL</sequence>
<evidence type="ECO:0000313" key="2">
    <source>
        <dbReference type="EMBL" id="GEU57835.1"/>
    </source>
</evidence>
<dbReference type="SUPFAM" id="SSF53098">
    <property type="entry name" value="Ribonuclease H-like"/>
    <property type="match status" value="1"/>
</dbReference>
<organism evidence="2">
    <name type="scientific">Tanacetum cinerariifolium</name>
    <name type="common">Dalmatian daisy</name>
    <name type="synonym">Chrysanthemum cinerariifolium</name>
    <dbReference type="NCBI Taxonomy" id="118510"/>
    <lineage>
        <taxon>Eukaryota</taxon>
        <taxon>Viridiplantae</taxon>
        <taxon>Streptophyta</taxon>
        <taxon>Embryophyta</taxon>
        <taxon>Tracheophyta</taxon>
        <taxon>Spermatophyta</taxon>
        <taxon>Magnoliopsida</taxon>
        <taxon>eudicotyledons</taxon>
        <taxon>Gunneridae</taxon>
        <taxon>Pentapetalae</taxon>
        <taxon>asterids</taxon>
        <taxon>campanulids</taxon>
        <taxon>Asterales</taxon>
        <taxon>Asteraceae</taxon>
        <taxon>Asteroideae</taxon>
        <taxon>Anthemideae</taxon>
        <taxon>Anthemidinae</taxon>
        <taxon>Tanacetum</taxon>
    </lineage>
</organism>
<dbReference type="PROSITE" id="PS50994">
    <property type="entry name" value="INTEGRASE"/>
    <property type="match status" value="1"/>
</dbReference>
<name>A0A6L2LC46_TANCI</name>
<dbReference type="GO" id="GO:0003676">
    <property type="term" value="F:nucleic acid binding"/>
    <property type="evidence" value="ECO:0007669"/>
    <property type="project" value="InterPro"/>
</dbReference>
<dbReference type="InterPro" id="IPR012337">
    <property type="entry name" value="RNaseH-like_sf"/>
</dbReference>
<protein>
    <submittedName>
        <fullName evidence="2">Reverse transcriptase domain-containing protein</fullName>
    </submittedName>
</protein>
<reference evidence="2" key="1">
    <citation type="journal article" date="2019" name="Sci. Rep.">
        <title>Draft genome of Tanacetum cinerariifolium, the natural source of mosquito coil.</title>
        <authorList>
            <person name="Yamashiro T."/>
            <person name="Shiraishi A."/>
            <person name="Satake H."/>
            <person name="Nakayama K."/>
        </authorList>
    </citation>
    <scope>NUCLEOTIDE SEQUENCE</scope>
</reference>
<dbReference type="Gene3D" id="3.30.420.10">
    <property type="entry name" value="Ribonuclease H-like superfamily/Ribonuclease H"/>
    <property type="match status" value="1"/>
</dbReference>
<feature type="domain" description="Integrase catalytic" evidence="1">
    <location>
        <begin position="60"/>
        <end position="226"/>
    </location>
</feature>
<keyword evidence="2" id="KW-0548">Nucleotidyltransferase</keyword>
<dbReference type="InterPro" id="IPR036397">
    <property type="entry name" value="RNaseH_sf"/>
</dbReference>
<keyword evidence="2" id="KW-0808">Transferase</keyword>
<gene>
    <name evidence="2" type="ORF">Tci_029813</name>
</gene>
<accession>A0A6L2LC46</accession>
<evidence type="ECO:0000259" key="1">
    <source>
        <dbReference type="PROSITE" id="PS50994"/>
    </source>
</evidence>
<dbReference type="GO" id="GO:0003964">
    <property type="term" value="F:RNA-directed DNA polymerase activity"/>
    <property type="evidence" value="ECO:0007669"/>
    <property type="project" value="UniProtKB-KW"/>
</dbReference>
<dbReference type="InterPro" id="IPR001584">
    <property type="entry name" value="Integrase_cat-core"/>
</dbReference>
<keyword evidence="2" id="KW-0695">RNA-directed DNA polymerase</keyword>
<dbReference type="GO" id="GO:0015074">
    <property type="term" value="P:DNA integration"/>
    <property type="evidence" value="ECO:0007669"/>
    <property type="project" value="InterPro"/>
</dbReference>
<dbReference type="AlphaFoldDB" id="A0A6L2LC46"/>